<evidence type="ECO:0000313" key="1">
    <source>
        <dbReference type="EMBL" id="XDJ02211.1"/>
    </source>
</evidence>
<sequence>MSVPLANPPWNTSGIYPKCLLGICKAPVGDSNPFLNQPPTSAIGRLLRINLNYAN</sequence>
<accession>A0AB39C6I5</accession>
<organism evidence="1">
    <name type="scientific">Enterococcus phage PMBT56</name>
    <dbReference type="NCBI Taxonomy" id="3229530"/>
    <lineage>
        <taxon>Viruses</taxon>
        <taxon>Duplodnaviria</taxon>
        <taxon>Heunggongvirae</taxon>
        <taxon>Uroviricota</taxon>
        <taxon>Caudoviricetes</taxon>
        <taxon>Saphexavirus</taxon>
    </lineage>
</organism>
<protein>
    <submittedName>
        <fullName evidence="1">Uncharacterized protein</fullName>
    </submittedName>
</protein>
<proteinExistence type="predicted"/>
<name>A0AB39C6I5_9CAUD</name>
<reference evidence="1" key="1">
    <citation type="submission" date="2024-06" db="EMBL/GenBank/DDBJ databases">
        <title>This phage originates from the Bacteriophage catalogue of the Bacteriophage Competence Centre, Department of Microbiology und Biotechnology, Max Rubner-Institut, Kiel, Germany.</title>
        <authorList>
            <person name="Sprotte S."/>
            <person name="Brinks E."/>
            <person name="Hille F."/>
        </authorList>
    </citation>
    <scope>NUCLEOTIDE SEQUENCE</scope>
</reference>
<dbReference type="EMBL" id="PP944851">
    <property type="protein sequence ID" value="XDJ02211.1"/>
    <property type="molecule type" value="Genomic_DNA"/>
</dbReference>